<dbReference type="PROSITE" id="PS50294">
    <property type="entry name" value="WD_REPEATS_REGION"/>
    <property type="match status" value="1"/>
</dbReference>
<feature type="region of interest" description="Disordered" evidence="9">
    <location>
        <begin position="143"/>
        <end position="167"/>
    </location>
</feature>
<dbReference type="InterPro" id="IPR053826">
    <property type="entry name" value="WDR75"/>
</dbReference>
<dbReference type="SMART" id="SM00320">
    <property type="entry name" value="WD40"/>
    <property type="match status" value="3"/>
</dbReference>
<dbReference type="STRING" id="1054147.F4QB44"/>
<reference evidence="12" key="1">
    <citation type="journal article" date="2011" name="Genome Res.">
        <title>Phylogeny-wide analysis of social amoeba genomes highlights ancient origins for complex intercellular communication.</title>
        <authorList>
            <person name="Heidel A.J."/>
            <person name="Lawal H.M."/>
            <person name="Felder M."/>
            <person name="Schilde C."/>
            <person name="Helps N.R."/>
            <person name="Tunggal B."/>
            <person name="Rivero F."/>
            <person name="John U."/>
            <person name="Schleicher M."/>
            <person name="Eichinger L."/>
            <person name="Platzer M."/>
            <person name="Noegel A.A."/>
            <person name="Schaap P."/>
            <person name="Gloeckner G."/>
        </authorList>
    </citation>
    <scope>NUCLEOTIDE SEQUENCE [LARGE SCALE GENOMIC DNA]</scope>
    <source>
        <strain evidence="12">SH3</strain>
    </source>
</reference>
<dbReference type="OrthoDB" id="4096at2759"/>
<dbReference type="KEGG" id="dfa:DFA_10689"/>
<dbReference type="Pfam" id="PF23769">
    <property type="entry name" value="Beta-prop_WDR75_2nd"/>
    <property type="match status" value="1"/>
</dbReference>
<dbReference type="AlphaFoldDB" id="F4QB44"/>
<feature type="compositionally biased region" description="Basic residues" evidence="9">
    <location>
        <begin position="1110"/>
        <end position="1122"/>
    </location>
</feature>
<feature type="compositionally biased region" description="Low complexity" evidence="9">
    <location>
        <begin position="147"/>
        <end position="167"/>
    </location>
</feature>
<sequence length="1122" mass="123160">MAVSTTTTTNEAVPQWNSIDFSSGGSIVNVSPIFIDNTLNKVIIFNNTENIKRAEIAMESFITCMHTPTKQLKADRNMIVVSMMGSVSVIELDATLSNIVKSKAVKIADMITNMATDPSNPTILYITTPSGVLRRNISDIIDSLDNQTPSTSTSTPTKQQQQQQHPQQPLYQIRISNLSINTPDDVITQFLGQPQQQTKKGQKQQQELLLYKVYHDTTTSAIVTVKDEKQVQTIIALKNGQHVGNKKVSIERVESQVAAASTHATDSLITGTFLRGIGVSSDGQYVAAYSTSKAYVCHVPTKAVRRIASEHQLTTLEFSPESGSTSLSYGTMKGRIYTVNVSSLFEQNNQNQNNQNKNNKNNKKQGDKETMTTGNFDRSYLHWHPGPVTAIAYSGDGKLLVSGGFEQAIVIWKLSLGQRVVVPRLGGTVRSLSIQGNLVAVALSTNAIVFIDVLERTAHHRITGIRYGENNPIESLHADALTDSLVFNGQDGYVQFYNFQHSAIRQLTVAPPLNTVIPTTIRGSKTPANSPNGVTLDIHVNEPKVALVALHAAEKIMATYEYVPTNTKTSSSNVGHHDDTFADKIVKFWDRSKKQPTLAYSIALPHKDIVTAMQFHPTLPILATGSVTDFKLWKRVLVEGTPIWNCIFTGSQQALKCSAISFSLDGSTVAFATGHVVSLWSVCASPALVATISRTTLDPLASVHFLANPAHILLVYKTKGACVWDVTTNEEVLVIPSTPYACAVDAQRELVALAFSVEHGSSSHYSNGMDANAIVILNQAYELEHISFHPSRTTHLAFGKDHEHGHALLYYTIHHNFISALTTSPESISAANARLLEANNISMIRREESVNQRIDLFKQKSQPGTEDGGDKKNKRSTTSATSTANIKDSILEELQEIDQNTLSVTNQSSSDLFNSASHIIPGVQSIYQSFMDSMLITKNSQADQKDQDIEMKDGGEKKNKKSILRNKNKKSANVNSATNTTVSTAVVVEETPAQPKVNKNFNRNYKSASTSTTTTTTTASTLPTTPSQPLTPSKKEKKGKFSKLKNFFDNDNEIITEDNKRKRITDSNNNNNETENNQTEEKVQEPIKKSSKKENTPEPSPNVQTPSKKATPKKAAYKKINK</sequence>
<dbReference type="GO" id="GO:0003723">
    <property type="term" value="F:RNA binding"/>
    <property type="evidence" value="ECO:0007669"/>
    <property type="project" value="InterPro"/>
</dbReference>
<dbReference type="RefSeq" id="XP_004351332.1">
    <property type="nucleotide sequence ID" value="XM_004351280.1"/>
</dbReference>
<dbReference type="Pfam" id="PF00400">
    <property type="entry name" value="WD40"/>
    <property type="match status" value="1"/>
</dbReference>
<dbReference type="GO" id="GO:0006364">
    <property type="term" value="P:rRNA processing"/>
    <property type="evidence" value="ECO:0007669"/>
    <property type="project" value="UniProtKB-KW"/>
</dbReference>
<feature type="compositionally biased region" description="Polar residues" evidence="9">
    <location>
        <begin position="997"/>
        <end position="1006"/>
    </location>
</feature>
<feature type="domain" description="WD repeat-containing protein 75 second beta-propeller" evidence="10">
    <location>
        <begin position="582"/>
        <end position="695"/>
    </location>
</feature>
<dbReference type="GeneID" id="14866911"/>
<evidence type="ECO:0000256" key="1">
    <source>
        <dbReference type="ARBA" id="ARBA00004604"/>
    </source>
</evidence>
<feature type="compositionally biased region" description="Basic and acidic residues" evidence="9">
    <location>
        <begin position="943"/>
        <end position="957"/>
    </location>
</feature>
<dbReference type="InterPro" id="IPR057644">
    <property type="entry name" value="Beta-prop_WDR75_2nd"/>
</dbReference>
<dbReference type="InterPro" id="IPR036322">
    <property type="entry name" value="WD40_repeat_dom_sf"/>
</dbReference>
<evidence type="ECO:0000256" key="2">
    <source>
        <dbReference type="ARBA" id="ARBA00022517"/>
    </source>
</evidence>
<dbReference type="OMA" id="HDARELY"/>
<keyword evidence="12" id="KW-1185">Reference proteome</keyword>
<keyword evidence="5" id="KW-0677">Repeat</keyword>
<evidence type="ECO:0000256" key="4">
    <source>
        <dbReference type="ARBA" id="ARBA00022574"/>
    </source>
</evidence>
<keyword evidence="7" id="KW-0539">Nucleus</keyword>
<feature type="region of interest" description="Disordered" evidence="9">
    <location>
        <begin position="349"/>
        <end position="371"/>
    </location>
</feature>
<name>F4QB44_CACFS</name>
<dbReference type="InterPro" id="IPR015943">
    <property type="entry name" value="WD40/YVTN_repeat-like_dom_sf"/>
</dbReference>
<dbReference type="InterPro" id="IPR012677">
    <property type="entry name" value="Nucleotide-bd_a/b_plait_sf"/>
</dbReference>
<evidence type="ECO:0000256" key="7">
    <source>
        <dbReference type="ARBA" id="ARBA00023242"/>
    </source>
</evidence>
<dbReference type="GO" id="GO:2000234">
    <property type="term" value="P:positive regulation of rRNA processing"/>
    <property type="evidence" value="ECO:0007669"/>
    <property type="project" value="TreeGrafter"/>
</dbReference>
<organism evidence="11 12">
    <name type="scientific">Cavenderia fasciculata</name>
    <name type="common">Slime mold</name>
    <name type="synonym">Dictyostelium fasciculatum</name>
    <dbReference type="NCBI Taxonomy" id="261658"/>
    <lineage>
        <taxon>Eukaryota</taxon>
        <taxon>Amoebozoa</taxon>
        <taxon>Evosea</taxon>
        <taxon>Eumycetozoa</taxon>
        <taxon>Dictyostelia</taxon>
        <taxon>Acytosteliales</taxon>
        <taxon>Cavenderiaceae</taxon>
        <taxon>Cavenderia</taxon>
    </lineage>
</organism>
<keyword evidence="2" id="KW-0690">Ribosome biogenesis</keyword>
<dbReference type="GO" id="GO:0045943">
    <property type="term" value="P:positive regulation of transcription by RNA polymerase I"/>
    <property type="evidence" value="ECO:0007669"/>
    <property type="project" value="InterPro"/>
</dbReference>
<feature type="region of interest" description="Disordered" evidence="9">
    <location>
        <begin position="854"/>
        <end position="884"/>
    </location>
</feature>
<feature type="compositionally biased region" description="Low complexity" evidence="9">
    <location>
        <begin position="1068"/>
        <end position="1077"/>
    </location>
</feature>
<feature type="region of interest" description="Disordered" evidence="9">
    <location>
        <begin position="995"/>
        <end position="1122"/>
    </location>
</feature>
<dbReference type="SUPFAM" id="SSF50978">
    <property type="entry name" value="WD40 repeat-like"/>
    <property type="match status" value="2"/>
</dbReference>
<feature type="repeat" description="WD" evidence="8">
    <location>
        <begin position="381"/>
        <end position="422"/>
    </location>
</feature>
<dbReference type="PANTHER" id="PTHR44215">
    <property type="entry name" value="WD REPEAT-CONTAINING PROTEIN 75"/>
    <property type="match status" value="1"/>
</dbReference>
<dbReference type="Proteomes" id="UP000007797">
    <property type="component" value="Unassembled WGS sequence"/>
</dbReference>
<feature type="compositionally biased region" description="Low complexity" evidence="9">
    <location>
        <begin position="1007"/>
        <end position="1032"/>
    </location>
</feature>
<feature type="compositionally biased region" description="Basic and acidic residues" evidence="9">
    <location>
        <begin position="1079"/>
        <end position="1096"/>
    </location>
</feature>
<keyword evidence="4 8" id="KW-0853">WD repeat</keyword>
<evidence type="ECO:0000313" key="12">
    <source>
        <dbReference type="Proteomes" id="UP000007797"/>
    </source>
</evidence>
<feature type="region of interest" description="Disordered" evidence="9">
    <location>
        <begin position="939"/>
        <end position="977"/>
    </location>
</feature>
<dbReference type="GO" id="GO:0032040">
    <property type="term" value="C:small-subunit processome"/>
    <property type="evidence" value="ECO:0007669"/>
    <property type="project" value="InterPro"/>
</dbReference>
<protein>
    <submittedName>
        <fullName evidence="11">WD40 repeat-containing protein</fullName>
    </submittedName>
</protein>
<gene>
    <name evidence="11" type="primary">wdr75</name>
    <name evidence="11" type="ORF">DFA_10689</name>
</gene>
<evidence type="ECO:0000256" key="5">
    <source>
        <dbReference type="ARBA" id="ARBA00022737"/>
    </source>
</evidence>
<keyword evidence="3" id="KW-0698">rRNA processing</keyword>
<evidence type="ECO:0000259" key="10">
    <source>
        <dbReference type="Pfam" id="PF23769"/>
    </source>
</evidence>
<keyword evidence="6" id="KW-0804">Transcription</keyword>
<evidence type="ECO:0000256" key="3">
    <source>
        <dbReference type="ARBA" id="ARBA00022552"/>
    </source>
</evidence>
<dbReference type="InterPro" id="IPR001680">
    <property type="entry name" value="WD40_rpt"/>
</dbReference>
<proteinExistence type="predicted"/>
<feature type="compositionally biased region" description="Basic residues" evidence="9">
    <location>
        <begin position="958"/>
        <end position="970"/>
    </location>
</feature>
<dbReference type="Gene3D" id="3.30.70.330">
    <property type="match status" value="1"/>
</dbReference>
<dbReference type="PANTHER" id="PTHR44215:SF1">
    <property type="entry name" value="WD REPEAT-CONTAINING PROTEIN 75"/>
    <property type="match status" value="1"/>
</dbReference>
<dbReference type="Gene3D" id="2.130.10.10">
    <property type="entry name" value="YVTN repeat-like/Quinoprotein amine dehydrogenase"/>
    <property type="match status" value="2"/>
</dbReference>
<evidence type="ECO:0000256" key="9">
    <source>
        <dbReference type="SAM" id="MobiDB-lite"/>
    </source>
</evidence>
<feature type="compositionally biased region" description="Low complexity" evidence="9">
    <location>
        <begin position="349"/>
        <end position="359"/>
    </location>
</feature>
<dbReference type="EMBL" id="GL883027">
    <property type="protein sequence ID" value="EGG14816.1"/>
    <property type="molecule type" value="Genomic_DNA"/>
</dbReference>
<comment type="subcellular location">
    <subcellularLocation>
        <location evidence="1">Nucleus</location>
        <location evidence="1">Nucleolus</location>
    </subcellularLocation>
</comment>
<evidence type="ECO:0000256" key="6">
    <source>
        <dbReference type="ARBA" id="ARBA00023163"/>
    </source>
</evidence>
<evidence type="ECO:0000256" key="8">
    <source>
        <dbReference type="PROSITE-ProRule" id="PRU00221"/>
    </source>
</evidence>
<dbReference type="PROSITE" id="PS50082">
    <property type="entry name" value="WD_REPEATS_2"/>
    <property type="match status" value="1"/>
</dbReference>
<evidence type="ECO:0000313" key="11">
    <source>
        <dbReference type="EMBL" id="EGG14816.1"/>
    </source>
</evidence>
<accession>F4QB44</accession>